<dbReference type="InterPro" id="IPR012340">
    <property type="entry name" value="NA-bd_OB-fold"/>
</dbReference>
<evidence type="ECO:0000313" key="2">
    <source>
        <dbReference type="EnsemblMetazoa" id="XP_019852685.1"/>
    </source>
</evidence>
<proteinExistence type="predicted"/>
<organism evidence="2 3">
    <name type="scientific">Amphimedon queenslandica</name>
    <name type="common">Sponge</name>
    <dbReference type="NCBI Taxonomy" id="400682"/>
    <lineage>
        <taxon>Eukaryota</taxon>
        <taxon>Metazoa</taxon>
        <taxon>Porifera</taxon>
        <taxon>Demospongiae</taxon>
        <taxon>Heteroscleromorpha</taxon>
        <taxon>Haplosclerida</taxon>
        <taxon>Niphatidae</taxon>
        <taxon>Amphimedon</taxon>
    </lineage>
</organism>
<accession>A0AAN0J6M4</accession>
<feature type="compositionally biased region" description="Basic and acidic residues" evidence="1">
    <location>
        <begin position="521"/>
        <end position="534"/>
    </location>
</feature>
<dbReference type="Gene3D" id="2.40.50.140">
    <property type="entry name" value="Nucleic acid-binding proteins"/>
    <property type="match status" value="1"/>
</dbReference>
<reference evidence="3" key="1">
    <citation type="journal article" date="2010" name="Nature">
        <title>The Amphimedon queenslandica genome and the evolution of animal complexity.</title>
        <authorList>
            <person name="Srivastava M."/>
            <person name="Simakov O."/>
            <person name="Chapman J."/>
            <person name="Fahey B."/>
            <person name="Gauthier M.E."/>
            <person name="Mitros T."/>
            <person name="Richards G.S."/>
            <person name="Conaco C."/>
            <person name="Dacre M."/>
            <person name="Hellsten U."/>
            <person name="Larroux C."/>
            <person name="Putnam N.H."/>
            <person name="Stanke M."/>
            <person name="Adamska M."/>
            <person name="Darling A."/>
            <person name="Degnan S.M."/>
            <person name="Oakley T.H."/>
            <person name="Plachetzki D.C."/>
            <person name="Zhai Y."/>
            <person name="Adamski M."/>
            <person name="Calcino A."/>
            <person name="Cummins S.F."/>
            <person name="Goodstein D.M."/>
            <person name="Harris C."/>
            <person name="Jackson D.J."/>
            <person name="Leys S.P."/>
            <person name="Shu S."/>
            <person name="Woodcroft B.J."/>
            <person name="Vervoort M."/>
            <person name="Kosik K.S."/>
            <person name="Manning G."/>
            <person name="Degnan B.M."/>
            <person name="Rokhsar D.S."/>
        </authorList>
    </citation>
    <scope>NUCLEOTIDE SEQUENCE [LARGE SCALE GENOMIC DNA]</scope>
</reference>
<sequence>MEELGHVLDVKPFSGYYVSCPNCKRKLREKATRDSSNSYWCLKCSQLVPKVSLTYLLALSIVKCDSDECIDVISFGGRLDHLLGATAYHVHQFLIEIGSQSPSSLLHKALSVIFSGRHFLFKSLRLNRKFKDSTTSFLPVSIRQFNEMRCAAPFLILITMKALLSPSNTICTSLQEQELVSFGRSGLYSEKSLLQSEPSFIKLESISDTTPTTLSQQSERDENNSSLQSLGLTNSSQFWRDFFNSSSSSIIAENVPDCSSSIIEELQKETCEADTRTTGTSSISNNSPLNVHPPSLSRLPLHSPVVSDHKFPEVGFKDETDTELMYELMRELDSMTDRSLFTAPPSCQVPFVDDLSTQFVKDLNLSNFSSSNNTLEGEPSNHFSLPNISLNPSQDNTINCSVCKKRNSSPTPSQMTLSLSFQLFSPLNKHACSSQMQSSLSPELFKNWSASSHVISNSTDTGIVADATPLPTLSFTAPTSSITGTSVPSITSIATTWNISSYTSTPVVHLQRAPTRLWQQRNKEKEGSEKDRKQVLSSLPRKRKLDIVKLNDSPSDTHADNGAISNYTESSKTQKNSIQDSPDLF</sequence>
<dbReference type="RefSeq" id="XP_019852685.1">
    <property type="nucleotide sequence ID" value="XM_019997126.1"/>
</dbReference>
<feature type="compositionally biased region" description="Polar residues" evidence="1">
    <location>
        <begin position="563"/>
        <end position="585"/>
    </location>
</feature>
<evidence type="ECO:0008006" key="4">
    <source>
        <dbReference type="Google" id="ProtNLM"/>
    </source>
</evidence>
<reference evidence="2" key="2">
    <citation type="submission" date="2024-06" db="UniProtKB">
        <authorList>
            <consortium name="EnsemblMetazoa"/>
        </authorList>
    </citation>
    <scope>IDENTIFICATION</scope>
</reference>
<dbReference type="KEGG" id="aqu:109582425"/>
<dbReference type="SUPFAM" id="SSF50249">
    <property type="entry name" value="Nucleic acid-binding proteins"/>
    <property type="match status" value="1"/>
</dbReference>
<dbReference type="AlphaFoldDB" id="A0AAN0J6M4"/>
<name>A0AAN0J6M4_AMPQE</name>
<feature type="region of interest" description="Disordered" evidence="1">
    <location>
        <begin position="519"/>
        <end position="585"/>
    </location>
</feature>
<dbReference type="EnsemblMetazoa" id="XM_019997126.1">
    <property type="protein sequence ID" value="XP_019852685.1"/>
    <property type="gene ID" value="LOC109582425"/>
</dbReference>
<dbReference type="Proteomes" id="UP000007879">
    <property type="component" value="Unassembled WGS sequence"/>
</dbReference>
<dbReference type="GeneID" id="109582425"/>
<feature type="compositionally biased region" description="Basic and acidic residues" evidence="1">
    <location>
        <begin position="545"/>
        <end position="559"/>
    </location>
</feature>
<keyword evidence="3" id="KW-1185">Reference proteome</keyword>
<evidence type="ECO:0000313" key="3">
    <source>
        <dbReference type="Proteomes" id="UP000007879"/>
    </source>
</evidence>
<evidence type="ECO:0000256" key="1">
    <source>
        <dbReference type="SAM" id="MobiDB-lite"/>
    </source>
</evidence>
<protein>
    <recommendedName>
        <fullName evidence="4">Replication factor A C-terminal domain-containing protein</fullName>
    </recommendedName>
</protein>